<organism evidence="1 2">
    <name type="scientific">Nocardia albiluteola</name>
    <dbReference type="NCBI Taxonomy" id="2842303"/>
    <lineage>
        <taxon>Bacteria</taxon>
        <taxon>Bacillati</taxon>
        <taxon>Actinomycetota</taxon>
        <taxon>Actinomycetes</taxon>
        <taxon>Mycobacteriales</taxon>
        <taxon>Nocardiaceae</taxon>
        <taxon>Nocardia</taxon>
    </lineage>
</organism>
<evidence type="ECO:0000313" key="2">
    <source>
        <dbReference type="Proteomes" id="UP000733379"/>
    </source>
</evidence>
<evidence type="ECO:0008006" key="3">
    <source>
        <dbReference type="Google" id="ProtNLM"/>
    </source>
</evidence>
<comment type="caution">
    <text evidence="1">The sequence shown here is derived from an EMBL/GenBank/DDBJ whole genome shotgun (WGS) entry which is preliminary data.</text>
</comment>
<sequence>MRTMRRISVVGTSGSGKTTLAQGVSRRLGVPHVELDAIHHLPGWTPIGDEEFRAVVAERIARETWVIDGNYRGKLGDLVWSRADTVLWLDLPRPLIMAQLIRRTAARVLTGRELWNGNREHWRNMVSRDPQRSIIVFAWQSHPRNRARYLAAQSDPAYRDITFIRLRTHRDIAAFLARLGGADGRGGRTGRRRTI</sequence>
<reference evidence="1 2" key="1">
    <citation type="submission" date="2021-06" db="EMBL/GenBank/DDBJ databases">
        <title>Actinomycetes sequencing.</title>
        <authorList>
            <person name="Shan Q."/>
        </authorList>
    </citation>
    <scope>NUCLEOTIDE SEQUENCE [LARGE SCALE GENOMIC DNA]</scope>
    <source>
        <strain evidence="1 2">NEAU-G5</strain>
    </source>
</reference>
<evidence type="ECO:0000313" key="1">
    <source>
        <dbReference type="EMBL" id="MBU3062152.1"/>
    </source>
</evidence>
<dbReference type="EMBL" id="JAHKNI010000003">
    <property type="protein sequence ID" value="MBU3062152.1"/>
    <property type="molecule type" value="Genomic_DNA"/>
</dbReference>
<dbReference type="InterPro" id="IPR052922">
    <property type="entry name" value="Cytidylate_Kinase-2"/>
</dbReference>
<dbReference type="Proteomes" id="UP000733379">
    <property type="component" value="Unassembled WGS sequence"/>
</dbReference>
<dbReference type="RefSeq" id="WP_215917033.1">
    <property type="nucleotide sequence ID" value="NZ_JAHKNI010000003.1"/>
</dbReference>
<protein>
    <recommendedName>
        <fullName evidence="3">Adenylate kinase</fullName>
    </recommendedName>
</protein>
<proteinExistence type="predicted"/>
<dbReference type="PANTHER" id="PTHR37816:SF1">
    <property type="entry name" value="TOXIN"/>
    <property type="match status" value="1"/>
</dbReference>
<dbReference type="InterPro" id="IPR027417">
    <property type="entry name" value="P-loop_NTPase"/>
</dbReference>
<keyword evidence="2" id="KW-1185">Reference proteome</keyword>
<accession>A0ABS6AVT4</accession>
<name>A0ABS6AVT4_9NOCA</name>
<gene>
    <name evidence="1" type="ORF">KO481_11520</name>
</gene>
<dbReference type="Gene3D" id="3.40.50.300">
    <property type="entry name" value="P-loop containing nucleotide triphosphate hydrolases"/>
    <property type="match status" value="1"/>
</dbReference>
<dbReference type="SUPFAM" id="SSF52540">
    <property type="entry name" value="P-loop containing nucleoside triphosphate hydrolases"/>
    <property type="match status" value="1"/>
</dbReference>
<dbReference type="PANTHER" id="PTHR37816">
    <property type="entry name" value="YALI0E33011P"/>
    <property type="match status" value="1"/>
</dbReference>